<evidence type="ECO:0000256" key="3">
    <source>
        <dbReference type="ARBA" id="ARBA00022475"/>
    </source>
</evidence>
<dbReference type="Gene3D" id="1.10.3720.10">
    <property type="entry name" value="MetI-like"/>
    <property type="match status" value="1"/>
</dbReference>
<keyword evidence="2 7" id="KW-0813">Transport</keyword>
<evidence type="ECO:0000259" key="8">
    <source>
        <dbReference type="PROSITE" id="PS50928"/>
    </source>
</evidence>
<accession>A0A3M8CMQ4</accession>
<evidence type="ECO:0000313" key="9">
    <source>
        <dbReference type="EMBL" id="RNB76155.1"/>
    </source>
</evidence>
<proteinExistence type="inferred from homology"/>
<feature type="domain" description="ABC transmembrane type-1" evidence="8">
    <location>
        <begin position="95"/>
        <end position="304"/>
    </location>
</feature>
<dbReference type="InterPro" id="IPR035906">
    <property type="entry name" value="MetI-like_sf"/>
</dbReference>
<keyword evidence="5 7" id="KW-1133">Transmembrane helix</keyword>
<keyword evidence="4 7" id="KW-0812">Transmembrane</keyword>
<comment type="similarity">
    <text evidence="7">Belongs to the binding-protein-dependent transport system permease family.</text>
</comment>
<evidence type="ECO:0000256" key="7">
    <source>
        <dbReference type="RuleBase" id="RU363032"/>
    </source>
</evidence>
<feature type="transmembrane region" description="Helical" evidence="7">
    <location>
        <begin position="99"/>
        <end position="120"/>
    </location>
</feature>
<dbReference type="EMBL" id="RHHR01000008">
    <property type="protein sequence ID" value="RNB76155.1"/>
    <property type="molecule type" value="Genomic_DNA"/>
</dbReference>
<evidence type="ECO:0000256" key="1">
    <source>
        <dbReference type="ARBA" id="ARBA00004651"/>
    </source>
</evidence>
<dbReference type="GO" id="GO:0071916">
    <property type="term" value="F:dipeptide transmembrane transporter activity"/>
    <property type="evidence" value="ECO:0007669"/>
    <property type="project" value="TreeGrafter"/>
</dbReference>
<dbReference type="GO" id="GO:0005886">
    <property type="term" value="C:plasma membrane"/>
    <property type="evidence" value="ECO:0007669"/>
    <property type="project" value="UniProtKB-SubCell"/>
</dbReference>
<dbReference type="InterPro" id="IPR045621">
    <property type="entry name" value="BPD_transp_1_N"/>
</dbReference>
<dbReference type="PANTHER" id="PTHR43163:SF6">
    <property type="entry name" value="DIPEPTIDE TRANSPORT SYSTEM PERMEASE PROTEIN DPPB-RELATED"/>
    <property type="match status" value="1"/>
</dbReference>
<sequence>MSGYILKRLLSMLPILAVVAVVVFMIVHLTPGDPAAVMLGDEAGEKEIAELRSQLGLDLPLAVQFFHWLANVLQGDLGRSYFSDVPVTQAFWEHLGPTVSVAILAQIIAILIAIPIGIMAARRRGTMIDQAVMGVSLFGISVPSFLLGLFLILLFAVQLKWLPVAGYKPLSSGLWNHLRYLILPALALGFMQAALIARMTRSSMLDIIADNYIKTARAKGLKETMVIYKHALRNACIPILTVIGETFGGLVTGAAVVETVFNIPGIGQLIISSVERRDYAVIQGTVLLITVTYVLLNLIVDLLYGIVDPRVRLNRKER</sequence>
<dbReference type="SUPFAM" id="SSF161098">
    <property type="entry name" value="MetI-like"/>
    <property type="match status" value="1"/>
</dbReference>
<keyword evidence="10" id="KW-1185">Reference proteome</keyword>
<feature type="transmembrane region" description="Helical" evidence="7">
    <location>
        <begin position="132"/>
        <end position="157"/>
    </location>
</feature>
<dbReference type="Pfam" id="PF00528">
    <property type="entry name" value="BPD_transp_1"/>
    <property type="match status" value="1"/>
</dbReference>
<dbReference type="InterPro" id="IPR000515">
    <property type="entry name" value="MetI-like"/>
</dbReference>
<feature type="transmembrane region" description="Helical" evidence="7">
    <location>
        <begin position="177"/>
        <end position="197"/>
    </location>
</feature>
<dbReference type="PANTHER" id="PTHR43163">
    <property type="entry name" value="DIPEPTIDE TRANSPORT SYSTEM PERMEASE PROTEIN DPPB-RELATED"/>
    <property type="match status" value="1"/>
</dbReference>
<comment type="caution">
    <text evidence="9">The sequence shown here is derived from an EMBL/GenBank/DDBJ whole genome shotgun (WGS) entry which is preliminary data.</text>
</comment>
<evidence type="ECO:0000256" key="4">
    <source>
        <dbReference type="ARBA" id="ARBA00022692"/>
    </source>
</evidence>
<dbReference type="RefSeq" id="WP_122907819.1">
    <property type="nucleotide sequence ID" value="NZ_CBCSBE010000002.1"/>
</dbReference>
<dbReference type="Proteomes" id="UP000282028">
    <property type="component" value="Unassembled WGS sequence"/>
</dbReference>
<reference evidence="9 10" key="1">
    <citation type="submission" date="2018-10" db="EMBL/GenBank/DDBJ databases">
        <title>Phylogenomics of Brevibacillus.</title>
        <authorList>
            <person name="Dunlap C."/>
        </authorList>
    </citation>
    <scope>NUCLEOTIDE SEQUENCE [LARGE SCALE GENOMIC DNA]</scope>
    <source>
        <strain evidence="9 10">JCM 12215</strain>
    </source>
</reference>
<protein>
    <submittedName>
        <fullName evidence="9">ABC transporter permease</fullName>
    </submittedName>
</protein>
<evidence type="ECO:0000256" key="6">
    <source>
        <dbReference type="ARBA" id="ARBA00023136"/>
    </source>
</evidence>
<feature type="transmembrane region" description="Helical" evidence="7">
    <location>
        <begin position="286"/>
        <end position="307"/>
    </location>
</feature>
<dbReference type="PROSITE" id="PS50928">
    <property type="entry name" value="ABC_TM1"/>
    <property type="match status" value="1"/>
</dbReference>
<evidence type="ECO:0000256" key="2">
    <source>
        <dbReference type="ARBA" id="ARBA00022448"/>
    </source>
</evidence>
<keyword evidence="3" id="KW-1003">Cell membrane</keyword>
<dbReference type="OrthoDB" id="24153at2"/>
<feature type="transmembrane region" description="Helical" evidence="7">
    <location>
        <begin position="12"/>
        <end position="30"/>
    </location>
</feature>
<comment type="subcellular location">
    <subcellularLocation>
        <location evidence="1 7">Cell membrane</location>
        <topology evidence="1 7">Multi-pass membrane protein</topology>
    </subcellularLocation>
</comment>
<evidence type="ECO:0000256" key="5">
    <source>
        <dbReference type="ARBA" id="ARBA00022989"/>
    </source>
</evidence>
<dbReference type="Pfam" id="PF19300">
    <property type="entry name" value="BPD_transp_1_N"/>
    <property type="match status" value="1"/>
</dbReference>
<keyword evidence="6 7" id="KW-0472">Membrane</keyword>
<evidence type="ECO:0000313" key="10">
    <source>
        <dbReference type="Proteomes" id="UP000282028"/>
    </source>
</evidence>
<organism evidence="9 10">
    <name type="scientific">Brevibacillus invocatus</name>
    <dbReference type="NCBI Taxonomy" id="173959"/>
    <lineage>
        <taxon>Bacteria</taxon>
        <taxon>Bacillati</taxon>
        <taxon>Bacillota</taxon>
        <taxon>Bacilli</taxon>
        <taxon>Bacillales</taxon>
        <taxon>Paenibacillaceae</taxon>
        <taxon>Brevibacillus</taxon>
    </lineage>
</organism>
<gene>
    <name evidence="9" type="ORF">EDM52_04385</name>
</gene>
<dbReference type="CDD" id="cd06261">
    <property type="entry name" value="TM_PBP2"/>
    <property type="match status" value="1"/>
</dbReference>
<name>A0A3M8CMQ4_9BACL</name>
<dbReference type="AlphaFoldDB" id="A0A3M8CMQ4"/>